<accession>A0ABR4FQR6</accession>
<evidence type="ECO:0000256" key="2">
    <source>
        <dbReference type="ARBA" id="ARBA00005005"/>
    </source>
</evidence>
<dbReference type="InterPro" id="IPR051687">
    <property type="entry name" value="Peroxisomal_Beta-Oxidation"/>
</dbReference>
<dbReference type="EMBL" id="JBFTWV010000147">
    <property type="protein sequence ID" value="KAL2785367.1"/>
    <property type="molecule type" value="Genomic_DNA"/>
</dbReference>
<gene>
    <name evidence="11" type="ORF">BJX66DRAFT_347576</name>
</gene>
<dbReference type="PRINTS" id="PR00081">
    <property type="entry name" value="GDHRDH"/>
</dbReference>
<evidence type="ECO:0000256" key="4">
    <source>
        <dbReference type="ARBA" id="ARBA00022832"/>
    </source>
</evidence>
<protein>
    <recommendedName>
        <fullName evidence="10">Ketoreductase domain-containing protein</fullName>
    </recommendedName>
</protein>
<keyword evidence="5" id="KW-0521">NADP</keyword>
<evidence type="ECO:0000256" key="3">
    <source>
        <dbReference type="ARBA" id="ARBA00006484"/>
    </source>
</evidence>
<comment type="caution">
    <text evidence="11">The sequence shown here is derived from an EMBL/GenBank/DDBJ whole genome shotgun (WGS) entry which is preliminary data.</text>
</comment>
<dbReference type="Proteomes" id="UP001610563">
    <property type="component" value="Unassembled WGS sequence"/>
</dbReference>
<dbReference type="PROSITE" id="PS00061">
    <property type="entry name" value="ADH_SHORT"/>
    <property type="match status" value="1"/>
</dbReference>
<dbReference type="InterPro" id="IPR002347">
    <property type="entry name" value="SDR_fam"/>
</dbReference>
<name>A0ABR4FQR6_9EURO</name>
<dbReference type="SUPFAM" id="SSF54637">
    <property type="entry name" value="Thioesterase/thiol ester dehydrase-isomerase"/>
    <property type="match status" value="2"/>
</dbReference>
<dbReference type="InterPro" id="IPR054357">
    <property type="entry name" value="MFE-2_N"/>
</dbReference>
<dbReference type="InterPro" id="IPR036291">
    <property type="entry name" value="NAD(P)-bd_dom_sf"/>
</dbReference>
<dbReference type="SUPFAM" id="SSF51735">
    <property type="entry name" value="NAD(P)-binding Rossmann-fold domains"/>
    <property type="match status" value="2"/>
</dbReference>
<evidence type="ECO:0000313" key="11">
    <source>
        <dbReference type="EMBL" id="KAL2785367.1"/>
    </source>
</evidence>
<keyword evidence="4" id="KW-0276">Fatty acid metabolism</keyword>
<organism evidence="11 12">
    <name type="scientific">Aspergillus keveii</name>
    <dbReference type="NCBI Taxonomy" id="714993"/>
    <lineage>
        <taxon>Eukaryota</taxon>
        <taxon>Fungi</taxon>
        <taxon>Dikarya</taxon>
        <taxon>Ascomycota</taxon>
        <taxon>Pezizomycotina</taxon>
        <taxon>Eurotiomycetes</taxon>
        <taxon>Eurotiomycetidae</taxon>
        <taxon>Eurotiales</taxon>
        <taxon>Aspergillaceae</taxon>
        <taxon>Aspergillus</taxon>
        <taxon>Aspergillus subgen. Nidulantes</taxon>
    </lineage>
</organism>
<keyword evidence="12" id="KW-1185">Reference proteome</keyword>
<comment type="pathway">
    <text evidence="2">Lipid metabolism; fatty acid beta-oxidation.</text>
</comment>
<reference evidence="11 12" key="1">
    <citation type="submission" date="2024-07" db="EMBL/GenBank/DDBJ databases">
        <title>Section-level genome sequencing and comparative genomics of Aspergillus sections Usti and Cavernicolus.</title>
        <authorList>
            <consortium name="Lawrence Berkeley National Laboratory"/>
            <person name="Nybo J.L."/>
            <person name="Vesth T.C."/>
            <person name="Theobald S."/>
            <person name="Frisvad J.C."/>
            <person name="Larsen T.O."/>
            <person name="Kjaerboelling I."/>
            <person name="Rothschild-Mancinelli K."/>
            <person name="Lyhne E.K."/>
            <person name="Kogle M.E."/>
            <person name="Barry K."/>
            <person name="Clum A."/>
            <person name="Na H."/>
            <person name="Ledsgaard L."/>
            <person name="Lin J."/>
            <person name="Lipzen A."/>
            <person name="Kuo A."/>
            <person name="Riley R."/>
            <person name="Mondo S."/>
            <person name="Labutti K."/>
            <person name="Haridas S."/>
            <person name="Pangalinan J."/>
            <person name="Salamov A.A."/>
            <person name="Simmons B.A."/>
            <person name="Magnuson J.K."/>
            <person name="Chen J."/>
            <person name="Drula E."/>
            <person name="Henrissat B."/>
            <person name="Wiebenga A."/>
            <person name="Lubbers R.J."/>
            <person name="Gomes A.C."/>
            <person name="Makela M.R."/>
            <person name="Stajich J."/>
            <person name="Grigoriev I.V."/>
            <person name="Mortensen U.H."/>
            <person name="De Vries R.P."/>
            <person name="Baker S.E."/>
            <person name="Andersen M.R."/>
        </authorList>
    </citation>
    <scope>NUCLEOTIDE SEQUENCE [LARGE SCALE GENOMIC DNA]</scope>
    <source>
        <strain evidence="11 12">CBS 209.92</strain>
    </source>
</reference>
<evidence type="ECO:0000256" key="1">
    <source>
        <dbReference type="ARBA" id="ARBA00004275"/>
    </source>
</evidence>
<keyword evidence="9" id="KW-0456">Lyase</keyword>
<sequence length="881" mass="94302">MASTISFQGQTVIVTGANTSVGKAIARLFAKRGANVVAASFGVLQGSRAVVDEINAAGGKAVTADVSFADAAKAVQTAIQAFGRIDILVNHAESARDSALEKMTEDDWENLVESYLRASFRVTRAAWPLLKKQNFGRIVSTASPAGLYGSIGQSNLSTAQLGLVGFTETIAREGAKYNIFANLVSLTESNQPAASLLPDAVRRTLTPEAVAPVVAVLAHASNKETGSIFETGGGHVAKVRWERASGALLRTDETLTPSAVLRRWNEVIDYQKPEFPKGGAGIWDKLKASRLLPANPQGEEPRFDGKVAVITGGGAGLGRAYCLLFARLGALVVVNDFKDPDSVVEEIRKVGGRAVASKASVEQGDQVIKAAIDNFGRLDILINNAGILRDKSITNTTDKDWNDVYQVHLKGTYSCTRAAYPYMIQQGYGRIINTSSTSGIYGNFGQTNYATAKAAILGFSRSLAIEGAKHNIRINTIAPTAGTQLTKSVMPEEVVQALKPDYIASLVALLCSDKLPAPDTGLLFEVGGGFQAQTRWQRSGGRTFSAEALTAEEIAKHWSLVTNFKDGRADHPSTLADALKRLTVGSTGVGVLEQIDKAKSGAMKPVPSSWTKHDVLLYNISLGARSDQLHLIYENHPNFHVVPAFGVIPQFTAKTSFNYPDFLPSFNPALLLHGEQYLEVRKFPIPTAADVINTPKLLEVVDKGNAAVVYTGITTKDAKTGEDLFYSESASFVRKSGGFGGQTKVTDRGDATATFQPPSRNPDLVLKEKTSPDQAALYRLNGDYNPLHVDPSISQKGGFAKPILHGLCTFGVTAKHISETVGPFKSIKARFSGTVLPGQTLLVELWKEKDLVVFQTRVEETGKLAISGGAARLLGAENAKL</sequence>
<dbReference type="SMART" id="SM00822">
    <property type="entry name" value="PKS_KR"/>
    <property type="match status" value="1"/>
</dbReference>
<dbReference type="InterPro" id="IPR002539">
    <property type="entry name" value="MaoC-like_dom"/>
</dbReference>
<evidence type="ECO:0000256" key="8">
    <source>
        <dbReference type="ARBA" id="ARBA00023140"/>
    </source>
</evidence>
<keyword evidence="6" id="KW-0560">Oxidoreductase</keyword>
<dbReference type="PRINTS" id="PR00080">
    <property type="entry name" value="SDRFAMILY"/>
</dbReference>
<keyword evidence="8" id="KW-0576">Peroxisome</keyword>
<evidence type="ECO:0000256" key="9">
    <source>
        <dbReference type="ARBA" id="ARBA00023239"/>
    </source>
</evidence>
<dbReference type="Gene3D" id="3.10.129.10">
    <property type="entry name" value="Hotdog Thioesterase"/>
    <property type="match status" value="2"/>
</dbReference>
<comment type="subcellular location">
    <subcellularLocation>
        <location evidence="1">Peroxisome</location>
    </subcellularLocation>
</comment>
<comment type="similarity">
    <text evidence="3">Belongs to the short-chain dehydrogenases/reductases (SDR) family.</text>
</comment>
<evidence type="ECO:0000313" key="12">
    <source>
        <dbReference type="Proteomes" id="UP001610563"/>
    </source>
</evidence>
<keyword evidence="7" id="KW-0443">Lipid metabolism</keyword>
<dbReference type="Gene3D" id="3.40.50.720">
    <property type="entry name" value="NAD(P)-binding Rossmann-like Domain"/>
    <property type="match status" value="2"/>
</dbReference>
<dbReference type="PANTHER" id="PTHR45024">
    <property type="entry name" value="DEHYDROGENASES, SHORT CHAIN"/>
    <property type="match status" value="1"/>
</dbReference>
<dbReference type="Pfam" id="PF22622">
    <property type="entry name" value="MFE-2_hydrat-2_N"/>
    <property type="match status" value="1"/>
</dbReference>
<evidence type="ECO:0000256" key="7">
    <source>
        <dbReference type="ARBA" id="ARBA00023098"/>
    </source>
</evidence>
<dbReference type="InterPro" id="IPR020904">
    <property type="entry name" value="Sc_DH/Rdtase_CS"/>
</dbReference>
<evidence type="ECO:0000256" key="6">
    <source>
        <dbReference type="ARBA" id="ARBA00023002"/>
    </source>
</evidence>
<dbReference type="CDD" id="cd03448">
    <property type="entry name" value="HDE_HSD"/>
    <property type="match status" value="1"/>
</dbReference>
<proteinExistence type="inferred from homology"/>
<dbReference type="Pfam" id="PF01575">
    <property type="entry name" value="MaoC_dehydratas"/>
    <property type="match status" value="1"/>
</dbReference>
<dbReference type="InterPro" id="IPR057326">
    <property type="entry name" value="KR_dom"/>
</dbReference>
<feature type="domain" description="Ketoreductase" evidence="10">
    <location>
        <begin position="306"/>
        <end position="483"/>
    </location>
</feature>
<dbReference type="Pfam" id="PF00106">
    <property type="entry name" value="adh_short"/>
    <property type="match status" value="2"/>
</dbReference>
<dbReference type="CDD" id="cd05353">
    <property type="entry name" value="hydroxyacyl-CoA-like_DH_SDR_c-like"/>
    <property type="match status" value="1"/>
</dbReference>
<evidence type="ECO:0000259" key="10">
    <source>
        <dbReference type="SMART" id="SM00822"/>
    </source>
</evidence>
<dbReference type="PANTHER" id="PTHR45024:SF2">
    <property type="entry name" value="SCP2 DOMAIN-CONTAINING PROTEIN"/>
    <property type="match status" value="1"/>
</dbReference>
<evidence type="ECO:0000256" key="5">
    <source>
        <dbReference type="ARBA" id="ARBA00022857"/>
    </source>
</evidence>
<dbReference type="InterPro" id="IPR029069">
    <property type="entry name" value="HotDog_dom_sf"/>
</dbReference>